<dbReference type="PROSITE" id="PS51194">
    <property type="entry name" value="HELICASE_CTER"/>
    <property type="match status" value="1"/>
</dbReference>
<evidence type="ECO:0000259" key="11">
    <source>
        <dbReference type="PROSITE" id="PS51194"/>
    </source>
</evidence>
<dbReference type="GO" id="GO:0016787">
    <property type="term" value="F:hydrolase activity"/>
    <property type="evidence" value="ECO:0007669"/>
    <property type="project" value="UniProtKB-KW"/>
</dbReference>
<dbReference type="InterPro" id="IPR005118">
    <property type="entry name" value="TRCF_C"/>
</dbReference>
<dbReference type="GO" id="GO:0005524">
    <property type="term" value="F:ATP binding"/>
    <property type="evidence" value="ECO:0007669"/>
    <property type="project" value="UniProtKB-UniRule"/>
</dbReference>
<dbReference type="InterPro" id="IPR037235">
    <property type="entry name" value="TRCF-like_C_D7"/>
</dbReference>
<dbReference type="InterPro" id="IPR011545">
    <property type="entry name" value="DEAD/DEAH_box_helicase_dom"/>
</dbReference>
<dbReference type="PANTHER" id="PTHR47964">
    <property type="entry name" value="ATP-DEPENDENT DNA HELICASE HOMOLOG RECG, CHLOROPLASTIC"/>
    <property type="match status" value="1"/>
</dbReference>
<dbReference type="SUPFAM" id="SSF141259">
    <property type="entry name" value="CarD-like"/>
    <property type="match status" value="1"/>
</dbReference>
<evidence type="ECO:0000256" key="1">
    <source>
        <dbReference type="ARBA" id="ARBA00022490"/>
    </source>
</evidence>
<dbReference type="InterPro" id="IPR027417">
    <property type="entry name" value="P-loop_NTPase"/>
</dbReference>
<dbReference type="Pfam" id="PF02559">
    <property type="entry name" value="CarD_TRCF_RID"/>
    <property type="match status" value="1"/>
</dbReference>
<protein>
    <recommendedName>
        <fullName evidence="9">Transcription-repair-coupling factor</fullName>
        <shortName evidence="9">TRCF</shortName>
        <ecNumber evidence="9">3.6.4.-</ecNumber>
    </recommendedName>
</protein>
<dbReference type="SUPFAM" id="SSF143517">
    <property type="entry name" value="TRCF domain-like"/>
    <property type="match status" value="1"/>
</dbReference>
<dbReference type="AlphaFoldDB" id="A0A7G9SFC2"/>
<dbReference type="Pfam" id="PF21132">
    <property type="entry name" value="MFD_D3"/>
    <property type="match status" value="1"/>
</dbReference>
<feature type="domain" description="Helicase ATP-binding" evidence="10">
    <location>
        <begin position="624"/>
        <end position="785"/>
    </location>
</feature>
<dbReference type="SMART" id="SM01058">
    <property type="entry name" value="CarD_TRCF"/>
    <property type="match status" value="1"/>
</dbReference>
<dbReference type="SMART" id="SM00490">
    <property type="entry name" value="HELICc"/>
    <property type="match status" value="1"/>
</dbReference>
<dbReference type="Pfam" id="PF00271">
    <property type="entry name" value="Helicase_C"/>
    <property type="match status" value="1"/>
</dbReference>
<dbReference type="GO" id="GO:0005737">
    <property type="term" value="C:cytoplasm"/>
    <property type="evidence" value="ECO:0007669"/>
    <property type="project" value="UniProtKB-SubCell"/>
</dbReference>
<name>A0A7G9SFC2_9SPHN</name>
<keyword evidence="7 9" id="KW-0238">DNA-binding</keyword>
<evidence type="ECO:0000313" key="12">
    <source>
        <dbReference type="EMBL" id="QNN66547.1"/>
    </source>
</evidence>
<accession>A0A7G9SFC2</accession>
<evidence type="ECO:0000256" key="5">
    <source>
        <dbReference type="ARBA" id="ARBA00022806"/>
    </source>
</evidence>
<dbReference type="GO" id="GO:0000716">
    <property type="term" value="P:transcription-coupled nucleotide-excision repair, DNA damage recognition"/>
    <property type="evidence" value="ECO:0007669"/>
    <property type="project" value="UniProtKB-UniRule"/>
</dbReference>
<dbReference type="EMBL" id="CP060718">
    <property type="protein sequence ID" value="QNN66547.1"/>
    <property type="molecule type" value="Genomic_DNA"/>
</dbReference>
<dbReference type="EC" id="3.6.4.-" evidence="9"/>
<comment type="similarity">
    <text evidence="9">In the N-terminal section; belongs to the UvrB family.</text>
</comment>
<dbReference type="Gene3D" id="3.40.50.11180">
    <property type="match status" value="1"/>
</dbReference>
<dbReference type="Gene3D" id="2.40.10.170">
    <property type="match status" value="1"/>
</dbReference>
<dbReference type="InterPro" id="IPR047112">
    <property type="entry name" value="RecG/Mfd"/>
</dbReference>
<dbReference type="InterPro" id="IPR014001">
    <property type="entry name" value="Helicase_ATP-bd"/>
</dbReference>
<dbReference type="InterPro" id="IPR041471">
    <property type="entry name" value="UvrB_inter"/>
</dbReference>
<dbReference type="GO" id="GO:0003678">
    <property type="term" value="F:DNA helicase activity"/>
    <property type="evidence" value="ECO:0007669"/>
    <property type="project" value="TreeGrafter"/>
</dbReference>
<sequence>MSEPLQRVLKASSPLTLAGVPTGFLALLAGDLARAAHGGGKGRAVIIAADEAAMRALAETAPLFAPEIDVVTLPAWDCLPYDRSSPALRTMAERLAALNALQEKRDWPQMLVTTASAASQRVLTPFRIRQLTRRIAQGERIDRDELVRQLNALGYQRTDTVAEAGEYAVRGSLIDLFPAGEPLALRLDFFGDEIDSLRRFDPVDQRSTERAKAFTLMPASEALIDEEAIKRFRSRYRETFGATATGDPLYQAVSDGRRMAGMEHWLPLLEDKLATLFDHLGEDDIIIRDSAADKALEARRDAVDDYYQNRVRAMAGQPGSYRPLEPDKLYLSKEEWAREADARPIHLASPFPEAESVRTIDFGVEAARDFAPERTQQANVYEAVAKHIAKLRKDGRKIVLASYTRGARERLSGLLEDHGVKAQKAVDTWQEALGSKTHPVLLVLPLEHGFTTPDVAVLTEQDMLGDRLVRRRKKRRAADAFLQELATLSPGDLVVHAEHGIGRYEGLTQIPVSKVPHDCVALEYARGNKLYVPVENIELLTRYGSESEGVTLDSLGGEGWQRRKSKMKERIREIAGELIKTAALRATRAGIIAETDASYPQFVDRFPYEETDDQERAIADVLGDLESGKPMDRLVCGDVGFGKTEVALRAAFVMAMSGKQVALICPTTLLARQHYRNFEERLQGFPIKIGRLSRLVPAAEAKATKEGLADGTVDIVIGTHALLAKTIEFKRLGLVIVDEEQHFGVAHKERLKALRADVHVLTLTATPIPRTLQMAMSGLRDLSVIQTPPVDRLAVRTYVTPWDQVVLREALLREHYRGGQSFFVVPRVADLPDIEEWLREQVPEVKFITAHGQLSATEVEQRMSAFYDRKYDVLLSTTIVESGLDIPTANTLIVYRSDRFGLAQLYQLRGRVGRSKTRAYAYLTMPSNRSITEAAQKRLHVLAELDSLGAGFQLASHDLDIRGAGNLLGDEQSGHIKEVGFELYQSMLEDAIVDLKAGGTARTEDFSPQISVDAPIMIPEAYVPDLDLRMGLYRRLGELDDRAAIDAFAAELIDRFGALPEETANLMKIVEVKLNAKQAMIAKLDTGPKGAVITFADSGFPDLPGLLGYMDRLKGAAKLRPDSKMALSRDWATPEARLNGALQLSRGLARVAAAGEAAVKPELEPA</sequence>
<proteinExistence type="inferred from homology"/>
<dbReference type="CDD" id="cd17991">
    <property type="entry name" value="DEXHc_TRCF"/>
    <property type="match status" value="1"/>
</dbReference>
<dbReference type="Proteomes" id="UP000515971">
    <property type="component" value="Chromosome"/>
</dbReference>
<dbReference type="Pfam" id="PF17757">
    <property type="entry name" value="UvrB_inter"/>
    <property type="match status" value="1"/>
</dbReference>
<dbReference type="Pfam" id="PF03461">
    <property type="entry name" value="TRCF"/>
    <property type="match status" value="1"/>
</dbReference>
<comment type="subcellular location">
    <subcellularLocation>
        <location evidence="9">Cytoplasm</location>
    </subcellularLocation>
</comment>
<dbReference type="InterPro" id="IPR036101">
    <property type="entry name" value="CarD-like/TRCF_RID_sf"/>
</dbReference>
<evidence type="ECO:0000256" key="8">
    <source>
        <dbReference type="ARBA" id="ARBA00023204"/>
    </source>
</evidence>
<keyword evidence="13" id="KW-1185">Reference proteome</keyword>
<comment type="similarity">
    <text evidence="9">In the C-terminal section; belongs to the helicase family. RecG subfamily.</text>
</comment>
<dbReference type="Gene3D" id="3.40.50.300">
    <property type="entry name" value="P-loop containing nucleotide triphosphate hydrolases"/>
    <property type="match status" value="2"/>
</dbReference>
<dbReference type="InterPro" id="IPR004576">
    <property type="entry name" value="Mfd"/>
</dbReference>
<dbReference type="InterPro" id="IPR001650">
    <property type="entry name" value="Helicase_C-like"/>
</dbReference>
<keyword evidence="3 9" id="KW-0227">DNA damage</keyword>
<dbReference type="GO" id="GO:0006355">
    <property type="term" value="P:regulation of DNA-templated transcription"/>
    <property type="evidence" value="ECO:0007669"/>
    <property type="project" value="UniProtKB-UniRule"/>
</dbReference>
<evidence type="ECO:0000256" key="2">
    <source>
        <dbReference type="ARBA" id="ARBA00022741"/>
    </source>
</evidence>
<dbReference type="SMART" id="SM00487">
    <property type="entry name" value="DEXDc"/>
    <property type="match status" value="1"/>
</dbReference>
<feature type="domain" description="Helicase C-terminal" evidence="11">
    <location>
        <begin position="806"/>
        <end position="962"/>
    </location>
</feature>
<dbReference type="NCBIfam" id="TIGR00580">
    <property type="entry name" value="mfd"/>
    <property type="match status" value="1"/>
</dbReference>
<dbReference type="SUPFAM" id="SSF52540">
    <property type="entry name" value="P-loop containing nucleoside triphosphate hydrolases"/>
    <property type="match status" value="4"/>
</dbReference>
<keyword evidence="8 9" id="KW-0234">DNA repair</keyword>
<keyword evidence="1 9" id="KW-0963">Cytoplasm</keyword>
<evidence type="ECO:0000256" key="3">
    <source>
        <dbReference type="ARBA" id="ARBA00022763"/>
    </source>
</evidence>
<evidence type="ECO:0000256" key="9">
    <source>
        <dbReference type="HAMAP-Rule" id="MF_00969"/>
    </source>
</evidence>
<gene>
    <name evidence="9 12" type="primary">mfd</name>
    <name evidence="12" type="ORF">H9L13_07445</name>
</gene>
<evidence type="ECO:0000259" key="10">
    <source>
        <dbReference type="PROSITE" id="PS51192"/>
    </source>
</evidence>
<evidence type="ECO:0000256" key="6">
    <source>
        <dbReference type="ARBA" id="ARBA00022840"/>
    </source>
</evidence>
<dbReference type="GO" id="GO:0003684">
    <property type="term" value="F:damaged DNA binding"/>
    <property type="evidence" value="ECO:0007669"/>
    <property type="project" value="InterPro"/>
</dbReference>
<keyword evidence="5" id="KW-0347">Helicase</keyword>
<dbReference type="SMART" id="SM00982">
    <property type="entry name" value="TRCF"/>
    <property type="match status" value="1"/>
</dbReference>
<evidence type="ECO:0000256" key="4">
    <source>
        <dbReference type="ARBA" id="ARBA00022801"/>
    </source>
</evidence>
<dbReference type="KEGG" id="slut:H9L13_07445"/>
<evidence type="ECO:0000313" key="13">
    <source>
        <dbReference type="Proteomes" id="UP000515971"/>
    </source>
</evidence>
<dbReference type="HAMAP" id="MF_00969">
    <property type="entry name" value="TRCF"/>
    <property type="match status" value="1"/>
</dbReference>
<dbReference type="InterPro" id="IPR048635">
    <property type="entry name" value="MFD_D3"/>
</dbReference>
<keyword evidence="4 9" id="KW-0378">Hydrolase</keyword>
<keyword evidence="6 9" id="KW-0067">ATP-binding</keyword>
<dbReference type="Gene3D" id="3.30.2060.10">
    <property type="entry name" value="Penicillin-binding protein 1b domain"/>
    <property type="match status" value="1"/>
</dbReference>
<organism evidence="12 13">
    <name type="scientific">Sphingomonas lutea</name>
    <dbReference type="NCBI Taxonomy" id="1045317"/>
    <lineage>
        <taxon>Bacteria</taxon>
        <taxon>Pseudomonadati</taxon>
        <taxon>Pseudomonadota</taxon>
        <taxon>Alphaproteobacteria</taxon>
        <taxon>Sphingomonadales</taxon>
        <taxon>Sphingomonadaceae</taxon>
        <taxon>Sphingomonas</taxon>
    </lineage>
</organism>
<dbReference type="Gene3D" id="3.40.50.11140">
    <property type="match status" value="1"/>
</dbReference>
<keyword evidence="2 9" id="KW-0547">Nucleotide-binding</keyword>
<dbReference type="Pfam" id="PF00270">
    <property type="entry name" value="DEAD"/>
    <property type="match status" value="1"/>
</dbReference>
<dbReference type="Gene3D" id="3.90.1150.50">
    <property type="entry name" value="Transcription-repair-coupling factor, D7 domain"/>
    <property type="match status" value="1"/>
</dbReference>
<comment type="function">
    <text evidence="9">Couples transcription and DNA repair by recognizing RNA polymerase (RNAP) stalled at DNA lesions. Mediates ATP-dependent release of RNAP and its truncated transcript from the DNA, and recruitment of nucleotide excision repair machinery to the damaged site.</text>
</comment>
<dbReference type="PROSITE" id="PS51192">
    <property type="entry name" value="HELICASE_ATP_BIND_1"/>
    <property type="match status" value="1"/>
</dbReference>
<reference evidence="12 13" key="1">
    <citation type="submission" date="2020-08" db="EMBL/GenBank/DDBJ databases">
        <title>Genome sequence of Sphingomonas lutea KCTC 23642T.</title>
        <authorList>
            <person name="Hyun D.-W."/>
            <person name="Bae J.-W."/>
        </authorList>
    </citation>
    <scope>NUCLEOTIDE SEQUENCE [LARGE SCALE GENOMIC DNA]</scope>
    <source>
        <strain evidence="12 13">KCTC 23642</strain>
    </source>
</reference>
<dbReference type="RefSeq" id="WP_187537139.1">
    <property type="nucleotide sequence ID" value="NZ_BAABJT010000001.1"/>
</dbReference>
<dbReference type="InterPro" id="IPR003711">
    <property type="entry name" value="CarD-like/TRCF_RID"/>
</dbReference>
<evidence type="ECO:0000256" key="7">
    <source>
        <dbReference type="ARBA" id="ARBA00023125"/>
    </source>
</evidence>
<dbReference type="PANTHER" id="PTHR47964:SF1">
    <property type="entry name" value="ATP-DEPENDENT DNA HELICASE HOMOLOG RECG, CHLOROPLASTIC"/>
    <property type="match status" value="1"/>
</dbReference>